<organism evidence="6 7">
    <name type="scientific">Thiothrix litoralis</name>
    <dbReference type="NCBI Taxonomy" id="2891210"/>
    <lineage>
        <taxon>Bacteria</taxon>
        <taxon>Pseudomonadati</taxon>
        <taxon>Pseudomonadota</taxon>
        <taxon>Gammaproteobacteria</taxon>
        <taxon>Thiotrichales</taxon>
        <taxon>Thiotrichaceae</taxon>
        <taxon>Thiothrix</taxon>
    </lineage>
</organism>
<evidence type="ECO:0000256" key="4">
    <source>
        <dbReference type="ARBA" id="ARBA00022840"/>
    </source>
</evidence>
<dbReference type="EMBL" id="CP072801">
    <property type="protein sequence ID" value="QTR44928.1"/>
    <property type="molecule type" value="Genomic_DNA"/>
</dbReference>
<feature type="domain" description="ABC transporter" evidence="5">
    <location>
        <begin position="59"/>
        <end position="298"/>
    </location>
</feature>
<dbReference type="Gene3D" id="2.70.50.60">
    <property type="entry name" value="abc- transporter (atp binding component) like domain"/>
    <property type="match status" value="1"/>
</dbReference>
<evidence type="ECO:0000259" key="5">
    <source>
        <dbReference type="PROSITE" id="PS50893"/>
    </source>
</evidence>
<evidence type="ECO:0000256" key="2">
    <source>
        <dbReference type="ARBA" id="ARBA00022448"/>
    </source>
</evidence>
<dbReference type="SUPFAM" id="SSF52540">
    <property type="entry name" value="P-loop containing nucleoside triphosphate hydrolases"/>
    <property type="match status" value="1"/>
</dbReference>
<dbReference type="SMART" id="SM00382">
    <property type="entry name" value="AAA"/>
    <property type="match status" value="1"/>
</dbReference>
<evidence type="ECO:0000256" key="1">
    <source>
        <dbReference type="ARBA" id="ARBA00005417"/>
    </source>
</evidence>
<gene>
    <name evidence="6" type="ORF">J9253_12990</name>
</gene>
<evidence type="ECO:0000313" key="7">
    <source>
        <dbReference type="Proteomes" id="UP000672039"/>
    </source>
</evidence>
<dbReference type="PANTHER" id="PTHR46743:SF2">
    <property type="entry name" value="TEICHOIC ACIDS EXPORT ATP-BINDING PROTEIN TAGH"/>
    <property type="match status" value="1"/>
</dbReference>
<evidence type="ECO:0000313" key="6">
    <source>
        <dbReference type="EMBL" id="QTR44928.1"/>
    </source>
</evidence>
<dbReference type="InterPro" id="IPR003593">
    <property type="entry name" value="AAA+_ATPase"/>
</dbReference>
<dbReference type="InterPro" id="IPR015860">
    <property type="entry name" value="ABC_transpr_TagH-like"/>
</dbReference>
<reference evidence="6 7" key="1">
    <citation type="submission" date="2021-04" db="EMBL/GenBank/DDBJ databases">
        <title>Genomics, taxonomy and metabolism of representatives of sulfur bacteria of the genus Thiothrix: Thiothrix fructosivorans QT, Thiothrix unzii A1T and three new species, Thiothrix subterranea sp. nov., Thiothrix litoralis sp. nov. and 'Candidatus Thiothrix anitrata' sp. nov.</title>
        <authorList>
            <person name="Ravin N.V."/>
            <person name="Smolyakov D."/>
            <person name="Rudenko T.S."/>
            <person name="Mardanov A.V."/>
            <person name="Beletsky A.V."/>
            <person name="Markov N.D."/>
            <person name="Fomenkov A.I."/>
            <person name="Roberts R.J."/>
            <person name="Karnachuk O.V."/>
            <person name="Novikov A."/>
            <person name="Grabovich M.Y."/>
        </authorList>
    </citation>
    <scope>NUCLEOTIDE SEQUENCE [LARGE SCALE GENOMIC DNA]</scope>
    <source>
        <strain evidence="6 7">AS</strain>
    </source>
</reference>
<proteinExistence type="inferred from homology"/>
<dbReference type="InterPro" id="IPR029439">
    <property type="entry name" value="Wzt_C"/>
</dbReference>
<dbReference type="Gene3D" id="3.40.50.300">
    <property type="entry name" value="P-loop containing nucleotide triphosphate hydrolases"/>
    <property type="match status" value="1"/>
</dbReference>
<dbReference type="CDD" id="cd10147">
    <property type="entry name" value="Wzt_C-like"/>
    <property type="match status" value="1"/>
</dbReference>
<dbReference type="Pfam" id="PF14524">
    <property type="entry name" value="Wzt_C"/>
    <property type="match status" value="1"/>
</dbReference>
<keyword evidence="2" id="KW-0813">Transport</keyword>
<accession>A0ABX7WRD8</accession>
<dbReference type="InterPro" id="IPR050683">
    <property type="entry name" value="Bact_Polysacc_Export_ATP-bd"/>
</dbReference>
<protein>
    <submittedName>
        <fullName evidence="6">ABC transporter ATP-binding protein</fullName>
    </submittedName>
</protein>
<dbReference type="InterPro" id="IPR027417">
    <property type="entry name" value="P-loop_NTPase"/>
</dbReference>
<sequence length="450" mass="48571">MESAGATGAGLSCCLAGRPVFVAAVSGFVIAGKWAIRGGAVAVSTPVVAGEVCVVSTAIRLENAGVAYRRYAHPRDALLEWVLRRERHVLFHALQGVSLSVQAGDSLGVVGDNGAGKSTFLKMLAGTLPPTQGSCEIRGRRSALLELGTGLQPEFSGVDNARMGLALRGLAHADIERCLPEVLAFAELGEFAHQPVKTYSSGMVVRLVFAVAAVIEPAVLIVDEALSVGDQYFQKKSLDRMRAILGNGATLVFCSHNLYQVREMCRQAVWLEQGRVRMLGDAQAVVDAYQDDVRGRNPSRPPLIRGGVREGNVALLDVSLNRDLFQTNDLFRLSIRASQGERPLADVHVGMVIRRNDEVQCYGISTLHDGVPMQVVDDGVLAATFVMDHLPLLSGEYCLEVWLIDSSGVHVYDSRERCCAFRVQQAGQQQGVGMVMLPHRWEEVVDAVAA</sequence>
<dbReference type="GO" id="GO:0005524">
    <property type="term" value="F:ATP binding"/>
    <property type="evidence" value="ECO:0007669"/>
    <property type="project" value="UniProtKB-KW"/>
</dbReference>
<dbReference type="Proteomes" id="UP000672039">
    <property type="component" value="Chromosome"/>
</dbReference>
<evidence type="ECO:0000256" key="3">
    <source>
        <dbReference type="ARBA" id="ARBA00022741"/>
    </source>
</evidence>
<dbReference type="InterPro" id="IPR003439">
    <property type="entry name" value="ABC_transporter-like_ATP-bd"/>
</dbReference>
<keyword evidence="4 6" id="KW-0067">ATP-binding</keyword>
<dbReference type="PANTHER" id="PTHR46743">
    <property type="entry name" value="TEICHOIC ACIDS EXPORT ATP-BINDING PROTEIN TAGH"/>
    <property type="match status" value="1"/>
</dbReference>
<keyword evidence="3" id="KW-0547">Nucleotide-binding</keyword>
<dbReference type="CDD" id="cd03220">
    <property type="entry name" value="ABC_KpsT_Wzt"/>
    <property type="match status" value="1"/>
</dbReference>
<comment type="similarity">
    <text evidence="1">Belongs to the ABC transporter superfamily.</text>
</comment>
<keyword evidence="7" id="KW-1185">Reference proteome</keyword>
<dbReference type="Pfam" id="PF00005">
    <property type="entry name" value="ABC_tran"/>
    <property type="match status" value="1"/>
</dbReference>
<name>A0ABX7WRD8_9GAMM</name>
<dbReference type="PROSITE" id="PS50893">
    <property type="entry name" value="ABC_TRANSPORTER_2"/>
    <property type="match status" value="1"/>
</dbReference>